<feature type="region of interest" description="Disordered" evidence="1">
    <location>
        <begin position="443"/>
        <end position="463"/>
    </location>
</feature>
<dbReference type="Pfam" id="PF19190">
    <property type="entry name" value="BACON_2"/>
    <property type="match status" value="2"/>
</dbReference>
<dbReference type="Pfam" id="PF01833">
    <property type="entry name" value="TIG"/>
    <property type="match status" value="2"/>
</dbReference>
<accession>A0A1F7SM25</accession>
<dbReference type="Proteomes" id="UP000178082">
    <property type="component" value="Unassembled WGS sequence"/>
</dbReference>
<feature type="domain" description="BACON" evidence="4">
    <location>
        <begin position="669"/>
        <end position="706"/>
    </location>
</feature>
<sequence>MRELIKKIKHASNFIEIVYSLLFCFCFLLPVYSYASNNLSPQSNTLILTESKNLKEMKECLSILKETGGIIYHRFPPDSFIGYLPDGSEKKLNKFKRKIMVIRGRSKGIKNIILKSKTANLASKIWERNFAKVSLNSSKKNSAELTDKQQVELNCSGALMPPETKVKKLYPKRSFKGMPYGAASDNTSEFLTGSIAVGLILPESEGNAENWTDEEIETAIAAVQKGLNWLAEKAPSKADISFTYEIHQKVSIPEEPNMQNFDFLNGYKVMNVLGYPGNDLFAQTREYDNDLREKYETNWAITIFLIDITSSTSGKVSVGWIGGPFSAIHFHNEKAFASLVSHEVSHLFYADDEYEANYTPDCSHPSGYLKWKNGNSKKGDCNKYEDCVMREAYRDKNLCLYTRGQIGIIDSDGDGIPDILDTFPATTINIFVSPFSISTPEFNGNTKESPVKNQNPVSSSKPDMTTNVIRKVEYRIDSGGWIEAIPSDGGFDEAEESFTIKTYPLPNGTHILEVRAINSVGNAGDITSINFEINSQDQRMVIEPYGLNFEGTKGGGEPSPKNINLKFINLSGASWQITTSYDWIVSNPSSGIGDSSVSVSINPSSLEIGDYTGKISIKAEGVETQEIPISLFLYGESEINCNLTEINLSGQVIDPTLVNMETFNPPYQNLEIKNPGGNSFNWKSNIDSDWIKLYPDKGEVPSSSLVMLELNGLPRGNYTGNISIESGNGSLSPYQIPVTLDLCEIPSIDQIIPESGPVGTVVKIIGHGFGDIQSDSKLFIKIQEAQVISWSDNEIETEVPENLKEYEFGYFYVKNKCGGGNSRKFTITQKEAPSLSELKPTSLKSEDELILTGSNFGSQAGKVSFVDSANKEFILDSTGITSWGDSKIHVIVPFGMASGWVRVSLTRTDDNKESNETSFTLVKALPQIVSVSPNPACKKSQFTINGKYFGNQKDKVYFHYGDIKKQLAIISWTKDKIIAVAPNMRGRKGTIIVRTMYGRSNKKAFKIKTCL</sequence>
<feature type="domain" description="BACON" evidence="4">
    <location>
        <begin position="562"/>
        <end position="624"/>
    </location>
</feature>
<dbReference type="InterPro" id="IPR013783">
    <property type="entry name" value="Ig-like_fold"/>
</dbReference>
<dbReference type="InterPro" id="IPR002909">
    <property type="entry name" value="IPT_dom"/>
</dbReference>
<reference evidence="5 6" key="1">
    <citation type="journal article" date="2016" name="Nat. Commun.">
        <title>Thousands of microbial genomes shed light on interconnected biogeochemical processes in an aquifer system.</title>
        <authorList>
            <person name="Anantharaman K."/>
            <person name="Brown C.T."/>
            <person name="Hug L.A."/>
            <person name="Sharon I."/>
            <person name="Castelle C.J."/>
            <person name="Probst A.J."/>
            <person name="Thomas B.C."/>
            <person name="Singh A."/>
            <person name="Wilkins M.J."/>
            <person name="Karaoz U."/>
            <person name="Brodie E.L."/>
            <person name="Williams K.H."/>
            <person name="Hubbard S.S."/>
            <person name="Banfield J.F."/>
        </authorList>
    </citation>
    <scope>NUCLEOTIDE SEQUENCE [LARGE SCALE GENOMIC DNA]</scope>
</reference>
<dbReference type="InterPro" id="IPR014756">
    <property type="entry name" value="Ig_E-set"/>
</dbReference>
<evidence type="ECO:0000259" key="3">
    <source>
        <dbReference type="Pfam" id="PF01833"/>
    </source>
</evidence>
<evidence type="ECO:0000256" key="1">
    <source>
        <dbReference type="SAM" id="MobiDB-lite"/>
    </source>
</evidence>
<evidence type="ECO:0000313" key="6">
    <source>
        <dbReference type="Proteomes" id="UP000178082"/>
    </source>
</evidence>
<dbReference type="AlphaFoldDB" id="A0A1F7SM25"/>
<keyword evidence="2" id="KW-1133">Transmembrane helix</keyword>
<evidence type="ECO:0000313" key="5">
    <source>
        <dbReference type="EMBL" id="OGL54830.1"/>
    </source>
</evidence>
<feature type="domain" description="IPT/TIG" evidence="3">
    <location>
        <begin position="746"/>
        <end position="803"/>
    </location>
</feature>
<evidence type="ECO:0000259" key="4">
    <source>
        <dbReference type="Pfam" id="PF19190"/>
    </source>
</evidence>
<evidence type="ECO:0000256" key="2">
    <source>
        <dbReference type="SAM" id="Phobius"/>
    </source>
</evidence>
<keyword evidence="2" id="KW-0812">Transmembrane</keyword>
<evidence type="ECO:0008006" key="7">
    <source>
        <dbReference type="Google" id="ProtNLM"/>
    </source>
</evidence>
<dbReference type="STRING" id="1817883.A3G31_01760"/>
<dbReference type="InterPro" id="IPR024361">
    <property type="entry name" value="BACON"/>
</dbReference>
<organism evidence="5 6">
    <name type="scientific">Candidatus Schekmanbacteria bacterium RIFCSPLOWO2_12_FULL_38_15</name>
    <dbReference type="NCBI Taxonomy" id="1817883"/>
    <lineage>
        <taxon>Bacteria</taxon>
        <taxon>Candidatus Schekmaniibacteriota</taxon>
    </lineage>
</organism>
<gene>
    <name evidence="5" type="ORF">A3G31_01760</name>
</gene>
<dbReference type="EMBL" id="MGDI01000005">
    <property type="protein sequence ID" value="OGL54830.1"/>
    <property type="molecule type" value="Genomic_DNA"/>
</dbReference>
<dbReference type="CDD" id="cd00102">
    <property type="entry name" value="IPT"/>
    <property type="match status" value="1"/>
</dbReference>
<feature type="transmembrane region" description="Helical" evidence="2">
    <location>
        <begin position="12"/>
        <end position="35"/>
    </location>
</feature>
<keyword evidence="2" id="KW-0472">Membrane</keyword>
<protein>
    <recommendedName>
        <fullName evidence="7">IPT/TIG domain-containing protein</fullName>
    </recommendedName>
</protein>
<name>A0A1F7SM25_9BACT</name>
<proteinExistence type="predicted"/>
<feature type="domain" description="IPT/TIG" evidence="3">
    <location>
        <begin position="926"/>
        <end position="994"/>
    </location>
</feature>
<comment type="caution">
    <text evidence="5">The sequence shown here is derived from an EMBL/GenBank/DDBJ whole genome shotgun (WGS) entry which is preliminary data.</text>
</comment>
<dbReference type="Gene3D" id="2.60.40.10">
    <property type="entry name" value="Immunoglobulins"/>
    <property type="match status" value="4"/>
</dbReference>
<dbReference type="SUPFAM" id="SSF81296">
    <property type="entry name" value="E set domains"/>
    <property type="match status" value="3"/>
</dbReference>